<dbReference type="PANTHER" id="PTHR42862:SF1">
    <property type="entry name" value="DELTA-1-PYRROLINE-5-CARBOXYLATE DEHYDROGENASE 2, ISOFORM A-RELATED"/>
    <property type="match status" value="1"/>
</dbReference>
<dbReference type="AlphaFoldDB" id="A0A518KC97"/>
<keyword evidence="3 8" id="KW-0560">Oxidoreductase</keyword>
<dbReference type="KEGG" id="bmei:Spa11_36380"/>
<gene>
    <name evidence="12" type="primary">rocA1</name>
    <name evidence="12" type="ORF">Spa11_36380</name>
</gene>
<evidence type="ECO:0000256" key="5">
    <source>
        <dbReference type="ARBA" id="ARBA00048142"/>
    </source>
</evidence>
<dbReference type="PANTHER" id="PTHR42862">
    <property type="entry name" value="DELTA-1-PYRROLINE-5-CARBOXYLATE DEHYDROGENASE 1, ISOFORM A-RELATED"/>
    <property type="match status" value="1"/>
</dbReference>
<evidence type="ECO:0000256" key="6">
    <source>
        <dbReference type="PIRSR" id="PIRSR000197-1"/>
    </source>
</evidence>
<dbReference type="GO" id="GO:0010133">
    <property type="term" value="P:L-proline catabolic process to L-glutamate"/>
    <property type="evidence" value="ECO:0007669"/>
    <property type="project" value="InterPro"/>
</dbReference>
<dbReference type="GO" id="GO:0003700">
    <property type="term" value="F:DNA-binding transcription factor activity"/>
    <property type="evidence" value="ECO:0007669"/>
    <property type="project" value="InterPro"/>
</dbReference>
<feature type="active site" evidence="6">
    <location>
        <position position="809"/>
    </location>
</feature>
<dbReference type="InterPro" id="IPR016161">
    <property type="entry name" value="Ald_DH/histidinol_DH"/>
</dbReference>
<dbReference type="SUPFAM" id="SSF53720">
    <property type="entry name" value="ALDH-like"/>
    <property type="match status" value="1"/>
</dbReference>
<dbReference type="InterPro" id="IPR016160">
    <property type="entry name" value="Ald_DH_CS_CYS"/>
</dbReference>
<evidence type="ECO:0000256" key="9">
    <source>
        <dbReference type="SAM" id="MobiDB-lite"/>
    </source>
</evidence>
<dbReference type="InterPro" id="IPR015590">
    <property type="entry name" value="Aldehyde_DH_dom"/>
</dbReference>
<name>A0A518KC97_9BACT</name>
<evidence type="ECO:0000256" key="3">
    <source>
        <dbReference type="ARBA" id="ARBA00023002"/>
    </source>
</evidence>
<dbReference type="InterPro" id="IPR029510">
    <property type="entry name" value="Ald_DH_CS_GLU"/>
</dbReference>
<dbReference type="InterPro" id="IPR016162">
    <property type="entry name" value="Ald_DH_N"/>
</dbReference>
<dbReference type="GO" id="GO:0004657">
    <property type="term" value="F:proline dehydrogenase activity"/>
    <property type="evidence" value="ECO:0007669"/>
    <property type="project" value="InterPro"/>
</dbReference>
<feature type="domain" description="Aldehyde dehydrogenase" evidence="10">
    <location>
        <begin position="558"/>
        <end position="994"/>
    </location>
</feature>
<feature type="region of interest" description="Disordered" evidence="9">
    <location>
        <begin position="1"/>
        <end position="28"/>
    </location>
</feature>
<organism evidence="12 13">
    <name type="scientific">Botrimarina mediterranea</name>
    <dbReference type="NCBI Taxonomy" id="2528022"/>
    <lineage>
        <taxon>Bacteria</taxon>
        <taxon>Pseudomonadati</taxon>
        <taxon>Planctomycetota</taxon>
        <taxon>Planctomycetia</taxon>
        <taxon>Pirellulales</taxon>
        <taxon>Lacipirellulaceae</taxon>
        <taxon>Botrimarina</taxon>
    </lineage>
</organism>
<evidence type="ECO:0000256" key="7">
    <source>
        <dbReference type="PROSITE-ProRule" id="PRU10007"/>
    </source>
</evidence>
<evidence type="ECO:0000256" key="1">
    <source>
        <dbReference type="ARBA" id="ARBA00004786"/>
    </source>
</evidence>
<dbReference type="Pfam" id="PF01619">
    <property type="entry name" value="Pro_dh"/>
    <property type="match status" value="1"/>
</dbReference>
<dbReference type="InterPro" id="IPR025703">
    <property type="entry name" value="Bifunct_PutA"/>
</dbReference>
<keyword evidence="13" id="KW-1185">Reference proteome</keyword>
<evidence type="ECO:0000256" key="4">
    <source>
        <dbReference type="ARBA" id="ARBA00023027"/>
    </source>
</evidence>
<feature type="compositionally biased region" description="Polar residues" evidence="9">
    <location>
        <begin position="1"/>
        <end position="10"/>
    </location>
</feature>
<comment type="similarity">
    <text evidence="8">Belongs to the aldehyde dehydrogenase family.</text>
</comment>
<dbReference type="FunFam" id="3.40.309.10:FF:000005">
    <property type="entry name" value="1-pyrroline-5-carboxylate dehydrogenase 1"/>
    <property type="match status" value="1"/>
</dbReference>
<dbReference type="PIRSF" id="PIRSF000197">
    <property type="entry name" value="Bifunct_PutA"/>
    <property type="match status" value="1"/>
</dbReference>
<evidence type="ECO:0000256" key="8">
    <source>
        <dbReference type="RuleBase" id="RU003345"/>
    </source>
</evidence>
<dbReference type="GO" id="GO:0003842">
    <property type="term" value="F:L-glutamate gamma-semialdehyde dehydrogenase activity"/>
    <property type="evidence" value="ECO:0007669"/>
    <property type="project" value="UniProtKB-EC"/>
</dbReference>
<dbReference type="Gene3D" id="3.40.605.10">
    <property type="entry name" value="Aldehyde Dehydrogenase, Chain A, domain 1"/>
    <property type="match status" value="1"/>
</dbReference>
<evidence type="ECO:0000259" key="11">
    <source>
        <dbReference type="Pfam" id="PF01619"/>
    </source>
</evidence>
<dbReference type="InterPro" id="IPR050485">
    <property type="entry name" value="Proline_metab_enzyme"/>
</dbReference>
<feature type="domain" description="Proline dehydrogenase" evidence="11">
    <location>
        <begin position="153"/>
        <end position="454"/>
    </location>
</feature>
<dbReference type="InterPro" id="IPR016163">
    <property type="entry name" value="Ald_DH_C"/>
</dbReference>
<dbReference type="GO" id="GO:0009898">
    <property type="term" value="C:cytoplasmic side of plasma membrane"/>
    <property type="evidence" value="ECO:0007669"/>
    <property type="project" value="TreeGrafter"/>
</dbReference>
<dbReference type="Gene3D" id="3.40.309.10">
    <property type="entry name" value="Aldehyde Dehydrogenase, Chain A, domain 2"/>
    <property type="match status" value="1"/>
</dbReference>
<dbReference type="Gene3D" id="3.20.20.220">
    <property type="match status" value="1"/>
</dbReference>
<evidence type="ECO:0000256" key="2">
    <source>
        <dbReference type="ARBA" id="ARBA00012884"/>
    </source>
</evidence>
<reference evidence="12 13" key="1">
    <citation type="submission" date="2019-02" db="EMBL/GenBank/DDBJ databases">
        <title>Deep-cultivation of Planctomycetes and their phenomic and genomic characterization uncovers novel biology.</title>
        <authorList>
            <person name="Wiegand S."/>
            <person name="Jogler M."/>
            <person name="Boedeker C."/>
            <person name="Pinto D."/>
            <person name="Vollmers J."/>
            <person name="Rivas-Marin E."/>
            <person name="Kohn T."/>
            <person name="Peeters S.H."/>
            <person name="Heuer A."/>
            <person name="Rast P."/>
            <person name="Oberbeckmann S."/>
            <person name="Bunk B."/>
            <person name="Jeske O."/>
            <person name="Meyerdierks A."/>
            <person name="Storesund J.E."/>
            <person name="Kallscheuer N."/>
            <person name="Luecker S."/>
            <person name="Lage O.M."/>
            <person name="Pohl T."/>
            <person name="Merkel B.J."/>
            <person name="Hornburger P."/>
            <person name="Mueller R.-W."/>
            <person name="Bruemmer F."/>
            <person name="Labrenz M."/>
            <person name="Spormann A.M."/>
            <person name="Op den Camp H."/>
            <person name="Overmann J."/>
            <person name="Amann R."/>
            <person name="Jetten M.S.M."/>
            <person name="Mascher T."/>
            <person name="Medema M.H."/>
            <person name="Devos D.P."/>
            <person name="Kaster A.-K."/>
            <person name="Ovreas L."/>
            <person name="Rohde M."/>
            <person name="Galperin M.Y."/>
            <person name="Jogler C."/>
        </authorList>
    </citation>
    <scope>NUCLEOTIDE SEQUENCE [LARGE SCALE GENOMIC DNA]</scope>
    <source>
        <strain evidence="12 13">Spa11</strain>
    </source>
</reference>
<dbReference type="Pfam" id="PF00171">
    <property type="entry name" value="Aldedh"/>
    <property type="match status" value="1"/>
</dbReference>
<comment type="catalytic activity">
    <reaction evidence="5">
        <text>L-glutamate 5-semialdehyde + NAD(+) + H2O = L-glutamate + NADH + 2 H(+)</text>
        <dbReference type="Rhea" id="RHEA:30235"/>
        <dbReference type="ChEBI" id="CHEBI:15377"/>
        <dbReference type="ChEBI" id="CHEBI:15378"/>
        <dbReference type="ChEBI" id="CHEBI:29985"/>
        <dbReference type="ChEBI" id="CHEBI:57540"/>
        <dbReference type="ChEBI" id="CHEBI:57945"/>
        <dbReference type="ChEBI" id="CHEBI:58066"/>
        <dbReference type="EC" id="1.2.1.88"/>
    </reaction>
</comment>
<dbReference type="Proteomes" id="UP000316426">
    <property type="component" value="Chromosome"/>
</dbReference>
<dbReference type="InterPro" id="IPR002872">
    <property type="entry name" value="Proline_DH_dom"/>
</dbReference>
<dbReference type="PROSITE" id="PS00070">
    <property type="entry name" value="ALDEHYDE_DEHYDR_CYS"/>
    <property type="match status" value="1"/>
</dbReference>
<keyword evidence="4" id="KW-0520">NAD</keyword>
<proteinExistence type="inferred from homology"/>
<feature type="active site" evidence="6 7">
    <location>
        <position position="775"/>
    </location>
</feature>
<evidence type="ECO:0000313" key="12">
    <source>
        <dbReference type="EMBL" id="QDV75421.1"/>
    </source>
</evidence>
<dbReference type="SUPFAM" id="SSF51730">
    <property type="entry name" value="FAD-linked oxidoreductase"/>
    <property type="match status" value="1"/>
</dbReference>
<evidence type="ECO:0000313" key="13">
    <source>
        <dbReference type="Proteomes" id="UP000316426"/>
    </source>
</evidence>
<dbReference type="PROSITE" id="PS00687">
    <property type="entry name" value="ALDEHYDE_DEHYDR_GLU"/>
    <property type="match status" value="1"/>
</dbReference>
<protein>
    <recommendedName>
        <fullName evidence="2">L-glutamate gamma-semialdehyde dehydrogenase</fullName>
        <ecNumber evidence="2">1.2.1.88</ecNumber>
    </recommendedName>
</protein>
<dbReference type="EC" id="1.2.1.88" evidence="2"/>
<dbReference type="EMBL" id="CP036349">
    <property type="protein sequence ID" value="QDV75421.1"/>
    <property type="molecule type" value="Genomic_DNA"/>
</dbReference>
<sequence length="1224" mass="134137">MPLQATSPSSGLPEFLQRLPVDPSSAHTPSTQLALALAKRLQQRAAELQTPQERRQQAELDRMLQNPGDKATLVEMTDQAFRSHTASRAADQLIHVLDVQGVPRFFSPIERGMLTGFQTFGGYLPGVAMPLVKEQMQRETANVILPAEPEHLRKHLDARRREGLRMNVNHLGESLLGEAEAARRMRGYLSMLERDEIEVISVKASTLSSQIMSVARKHTVGLLADRLEKLFRAAKAGRFVRSDGAVTPKFVYVDMEEYRDMRLTFEAYTMALDRPGLEQASTGIVLQAYLPDSFAVQQELNEWARRRVAEGGAPITLRIVKGANMEMERVEASHRGWRQAPFTNKAETDANYLRMLHEGLRPENITAVRLGVASHNLFTVAHALVKVAEADAFGHVQFEMLEGMANHQRRALTEIAPDMLLYAPACRHEEFLHAIGYLVRRLDENTGPDNFLRHAFNIRPDSDDWRRLEAQFLESLQLVDQLDDSPRRTQDRRTSPASTIAAPTTIDEFVNEPDTDWTLPRHSEWAELILAEWAPRCGERAEAVPLVIAGEEISGRSTKPSHDPSRPDVLVATFQLASDDDIDRAVACATEDPSGWRRRSPEERRDVLGRVADLLAQRRGDLLGVMLAEGGKLLTEGDPEVSEAIDFCRFYGASAVDWARTPGLRAQAAGVVAVVSPWNFPLAIPCGGVAAALAAGNTVILKPASHTVLTAHHLCRAFWDAGVPREALQFAPCSGSGPGERLVTHPAVDQVILTGGTETARRMLAARHDMRLSAETGGKNATIITALCDRELAIAHVLHSAFSHAGQKCSATSLLILEDEVYHDPSFRDTLIDAVTSLQVGSAWELPTRVAPLIDAPSGDLRRGLTELEEGETWAVEPRMSLDGNPCLVSPGVKWGVRPGSTAHTTEFFGPLLGVMRARNLNEAIDLVNATGYGLTSGIESLDDREHALWRERIRAGNLYINRPTTGAIVLRQPFGGLGFSSVGPGVKAGGPNYVAPLMRLEDAPKGGDADISPVDDAELSTLVEDLLAAEVIHAEEATWLHGAVASYAAAADEEFLSEHDHFNLVGQDNVRRYLPLNQVVVRLHSDDTPCEVVARVVAARTLGCRTVISSPPDLPTPLVRLVESLDVATDSWGADVEFLMEGDGALAAKLEHQGVRLRYAAPDRAPSSIRQRAAESLAYLADAPVSACGRLELLWCVAEQSISHDYHRYGNLGRRTADPGEED</sequence>
<dbReference type="InterPro" id="IPR029041">
    <property type="entry name" value="FAD-linked_oxidoreductase-like"/>
</dbReference>
<evidence type="ECO:0000259" key="10">
    <source>
        <dbReference type="Pfam" id="PF00171"/>
    </source>
</evidence>
<accession>A0A518KC97</accession>
<comment type="pathway">
    <text evidence="1">Amino-acid degradation; L-proline degradation into L-glutamate; L-glutamate from L-proline: step 2/2.</text>
</comment>
<dbReference type="RefSeq" id="WP_145114679.1">
    <property type="nucleotide sequence ID" value="NZ_CP036349.1"/>
</dbReference>